<reference evidence="2 3" key="1">
    <citation type="submission" date="2016-10" db="EMBL/GenBank/DDBJ databases">
        <authorList>
            <person name="de Groot N.N."/>
        </authorList>
    </citation>
    <scope>NUCLEOTIDE SEQUENCE [LARGE SCALE GENOMIC DNA]</scope>
    <source>
        <strain evidence="2 3">DSM 6793</strain>
    </source>
</reference>
<dbReference type="InterPro" id="IPR056782">
    <property type="entry name" value="HAD_PNKP"/>
</dbReference>
<feature type="domain" description="Polynucleotide kinase PNKP phosphatase" evidence="1">
    <location>
        <begin position="161"/>
        <end position="296"/>
    </location>
</feature>
<dbReference type="PANTHER" id="PTHR12083">
    <property type="entry name" value="BIFUNCTIONAL POLYNUCLEOTIDE PHOSPHATASE/KINASE"/>
    <property type="match status" value="1"/>
</dbReference>
<keyword evidence="3" id="KW-1185">Reference proteome</keyword>
<gene>
    <name evidence="2" type="ORF">SAMN05421780_102120</name>
</gene>
<dbReference type="GO" id="GO:0046403">
    <property type="term" value="F:polynucleotide 3'-phosphatase activity"/>
    <property type="evidence" value="ECO:0007669"/>
    <property type="project" value="TreeGrafter"/>
</dbReference>
<dbReference type="Gene3D" id="3.40.50.300">
    <property type="entry name" value="P-loop containing nucleotide triphosphate hydrolases"/>
    <property type="match status" value="1"/>
</dbReference>
<dbReference type="GO" id="GO:0046404">
    <property type="term" value="F:ATP-dependent polydeoxyribonucleotide 5'-hydroxyl-kinase activity"/>
    <property type="evidence" value="ECO:0007669"/>
    <property type="project" value="TreeGrafter"/>
</dbReference>
<evidence type="ECO:0000313" key="2">
    <source>
        <dbReference type="EMBL" id="SFB96550.1"/>
    </source>
</evidence>
<dbReference type="InterPro" id="IPR023214">
    <property type="entry name" value="HAD_sf"/>
</dbReference>
<keyword evidence="2" id="KW-0808">Transferase</keyword>
<name>A0A1I1FHL7_9BACT</name>
<dbReference type="InterPro" id="IPR027417">
    <property type="entry name" value="P-loop_NTPase"/>
</dbReference>
<protein>
    <submittedName>
        <fullName evidence="2">Predicted kinase</fullName>
    </submittedName>
</protein>
<evidence type="ECO:0000313" key="3">
    <source>
        <dbReference type="Proteomes" id="UP000199514"/>
    </source>
</evidence>
<dbReference type="SUPFAM" id="SSF56784">
    <property type="entry name" value="HAD-like"/>
    <property type="match status" value="1"/>
</dbReference>
<dbReference type="PANTHER" id="PTHR12083:SF9">
    <property type="entry name" value="BIFUNCTIONAL POLYNUCLEOTIDE PHOSPHATASE_KINASE"/>
    <property type="match status" value="1"/>
</dbReference>
<dbReference type="AlphaFoldDB" id="A0A1I1FHL7"/>
<organism evidence="2 3">
    <name type="scientific">Flexibacter flexilis DSM 6793</name>
    <dbReference type="NCBI Taxonomy" id="927664"/>
    <lineage>
        <taxon>Bacteria</taxon>
        <taxon>Pseudomonadati</taxon>
        <taxon>Bacteroidota</taxon>
        <taxon>Cytophagia</taxon>
        <taxon>Cytophagales</taxon>
        <taxon>Flexibacteraceae</taxon>
        <taxon>Flexibacter</taxon>
    </lineage>
</organism>
<accession>A0A1I1FHL7</accession>
<dbReference type="InterPro" id="IPR036412">
    <property type="entry name" value="HAD-like_sf"/>
</dbReference>
<dbReference type="Pfam" id="PF13671">
    <property type="entry name" value="AAA_33"/>
    <property type="match status" value="1"/>
</dbReference>
<dbReference type="GO" id="GO:0006281">
    <property type="term" value="P:DNA repair"/>
    <property type="evidence" value="ECO:0007669"/>
    <property type="project" value="TreeGrafter"/>
</dbReference>
<sequence length="296" mass="34490">MSKKMNKKIILMRGLPGSGKSTWAKNLLKEQPNIYKRINRDELRLMFDDGQTSKESEKFIRQVRDTLIWEALRAGKNVIVDDTNLTDHHYEHFRQLIEKYNTAHTDNVQIEIQEMTTPLELCIHRDAQRPKPVGAKVIREMNDKLLKQKAGIYAAQDANLPKALICDLDGTLALLHHRNPYDTGRCETDELNQPVADLLNNYAAQGHKILLVSGRTDQFRAQTLRWLQKHLVPYHALIMRATTDNRRDSVVKRELFEQHIAGRYFIDFVLDDRNQVVDMWRGELQLPCFQVNYGDF</sequence>
<dbReference type="Gene3D" id="3.40.50.1000">
    <property type="entry name" value="HAD superfamily/HAD-like"/>
    <property type="match status" value="1"/>
</dbReference>
<proteinExistence type="predicted"/>
<evidence type="ECO:0000259" key="1">
    <source>
        <dbReference type="Pfam" id="PF25109"/>
    </source>
</evidence>
<dbReference type="EMBL" id="FOLE01000002">
    <property type="protein sequence ID" value="SFB96550.1"/>
    <property type="molecule type" value="Genomic_DNA"/>
</dbReference>
<dbReference type="GO" id="GO:0003690">
    <property type="term" value="F:double-stranded DNA binding"/>
    <property type="evidence" value="ECO:0007669"/>
    <property type="project" value="TreeGrafter"/>
</dbReference>
<keyword evidence="2" id="KW-0418">Kinase</keyword>
<dbReference type="SUPFAM" id="SSF52540">
    <property type="entry name" value="P-loop containing nucleoside triphosphate hydrolases"/>
    <property type="match status" value="1"/>
</dbReference>
<dbReference type="STRING" id="927664.SAMN05421780_102120"/>
<dbReference type="Pfam" id="PF25109">
    <property type="entry name" value="HAD_PNKP"/>
    <property type="match status" value="1"/>
</dbReference>
<dbReference type="Proteomes" id="UP000199514">
    <property type="component" value="Unassembled WGS sequence"/>
</dbReference>